<feature type="region of interest" description="Disordered" evidence="1">
    <location>
        <begin position="242"/>
        <end position="309"/>
    </location>
</feature>
<gene>
    <name evidence="4" type="ORF">MVEN_00799500</name>
</gene>
<evidence type="ECO:0000256" key="1">
    <source>
        <dbReference type="SAM" id="MobiDB-lite"/>
    </source>
</evidence>
<accession>A0A8H6YGB6</accession>
<dbReference type="OrthoDB" id="3044763at2759"/>
<organism evidence="4 5">
    <name type="scientific">Mycena venus</name>
    <dbReference type="NCBI Taxonomy" id="2733690"/>
    <lineage>
        <taxon>Eukaryota</taxon>
        <taxon>Fungi</taxon>
        <taxon>Dikarya</taxon>
        <taxon>Basidiomycota</taxon>
        <taxon>Agaricomycotina</taxon>
        <taxon>Agaricomycetes</taxon>
        <taxon>Agaricomycetidae</taxon>
        <taxon>Agaricales</taxon>
        <taxon>Marasmiineae</taxon>
        <taxon>Mycenaceae</taxon>
        <taxon>Mycena</taxon>
    </lineage>
</organism>
<keyword evidence="2" id="KW-1133">Transmembrane helix</keyword>
<keyword evidence="2" id="KW-0472">Membrane</keyword>
<feature type="transmembrane region" description="Helical" evidence="2">
    <location>
        <begin position="178"/>
        <end position="200"/>
    </location>
</feature>
<evidence type="ECO:0000256" key="3">
    <source>
        <dbReference type="SAM" id="SignalP"/>
    </source>
</evidence>
<reference evidence="4" key="1">
    <citation type="submission" date="2020-05" db="EMBL/GenBank/DDBJ databases">
        <title>Mycena genomes resolve the evolution of fungal bioluminescence.</title>
        <authorList>
            <person name="Tsai I.J."/>
        </authorList>
    </citation>
    <scope>NUCLEOTIDE SEQUENCE</scope>
    <source>
        <strain evidence="4">CCC161011</strain>
    </source>
</reference>
<feature type="compositionally biased region" description="Low complexity" evidence="1">
    <location>
        <begin position="242"/>
        <end position="255"/>
    </location>
</feature>
<dbReference type="AlphaFoldDB" id="A0A8H6YGB6"/>
<protein>
    <submittedName>
        <fullName evidence="4">Uncharacterized protein</fullName>
    </submittedName>
</protein>
<dbReference type="Proteomes" id="UP000620124">
    <property type="component" value="Unassembled WGS sequence"/>
</dbReference>
<keyword evidence="5" id="KW-1185">Reference proteome</keyword>
<evidence type="ECO:0000313" key="4">
    <source>
        <dbReference type="EMBL" id="KAF7360678.1"/>
    </source>
</evidence>
<feature type="chain" id="PRO_5034638303" evidence="3">
    <location>
        <begin position="23"/>
        <end position="309"/>
    </location>
</feature>
<dbReference type="EMBL" id="JACAZI010000005">
    <property type="protein sequence ID" value="KAF7360678.1"/>
    <property type="molecule type" value="Genomic_DNA"/>
</dbReference>
<feature type="signal peptide" evidence="3">
    <location>
        <begin position="1"/>
        <end position="22"/>
    </location>
</feature>
<evidence type="ECO:0000256" key="2">
    <source>
        <dbReference type="SAM" id="Phobius"/>
    </source>
</evidence>
<comment type="caution">
    <text evidence="4">The sequence shown here is derived from an EMBL/GenBank/DDBJ whole genome shotgun (WGS) entry which is preliminary data.</text>
</comment>
<name>A0A8H6YGB6_9AGAR</name>
<keyword evidence="2" id="KW-0812">Transmembrane</keyword>
<keyword evidence="3" id="KW-0732">Signal</keyword>
<sequence length="309" mass="32069">MFVNGICSLGLFLLSQLPQAVALTFLPITGTYAPNAQIPIQWSLDGSEPGDGWDLWFKTGGVSIQLAAIPPLATAALVPFPGSNGTFQAMTGTTVFASSNEVDVQISTESITSTTTTTFSASVISDSSSSASGSGTSSFSGGVGSTAATSLPTSVAESASSGSTSSTTKSPHVSTREILSFFAALLAIFLLLLVAGVFYVNYEKRRDAAAANANPFDDDEKLIEKTPPFNPRAAPMRASILLPSQPSSTSSLPSDHSGRRSSLDLQVQTPGLVRPLPSVPRGGEQPPDRSLQSRRSQRRSVKAVAPAGD</sequence>
<evidence type="ECO:0000313" key="5">
    <source>
        <dbReference type="Proteomes" id="UP000620124"/>
    </source>
</evidence>
<proteinExistence type="predicted"/>